<reference evidence="17" key="1">
    <citation type="submission" date="2011-10" db="EMBL/GenBank/DDBJ databases">
        <authorList>
            <consortium name="Soft-shell Turtle Genome Consortium"/>
        </authorList>
    </citation>
    <scope>NUCLEOTIDE SEQUENCE [LARGE SCALE GENOMIC DNA]</scope>
    <source>
        <strain evidence="17">Daiwa-1</strain>
    </source>
</reference>
<dbReference type="PRINTS" id="PR00237">
    <property type="entry name" value="GPCRRHODOPSN"/>
</dbReference>
<reference evidence="16" key="4">
    <citation type="submission" date="2025-09" db="UniProtKB">
        <authorList>
            <consortium name="Ensembl"/>
        </authorList>
    </citation>
    <scope>IDENTIFICATION</scope>
</reference>
<feature type="transmembrane region" description="Helical" evidence="14">
    <location>
        <begin position="23"/>
        <end position="47"/>
    </location>
</feature>
<reference evidence="17" key="2">
    <citation type="journal article" date="2013" name="Nat. Genet.">
        <title>The draft genomes of soft-shell turtle and green sea turtle yield insights into the development and evolution of the turtle-specific body plan.</title>
        <authorList>
            <person name="Wang Z."/>
            <person name="Pascual-Anaya J."/>
            <person name="Zadissa A."/>
            <person name="Li W."/>
            <person name="Niimura Y."/>
            <person name="Huang Z."/>
            <person name="Li C."/>
            <person name="White S."/>
            <person name="Xiong Z."/>
            <person name="Fang D."/>
            <person name="Wang B."/>
            <person name="Ming Y."/>
            <person name="Chen Y."/>
            <person name="Zheng Y."/>
            <person name="Kuraku S."/>
            <person name="Pignatelli M."/>
            <person name="Herrero J."/>
            <person name="Beal K."/>
            <person name="Nozawa M."/>
            <person name="Li Q."/>
            <person name="Wang J."/>
            <person name="Zhang H."/>
            <person name="Yu L."/>
            <person name="Shigenobu S."/>
            <person name="Wang J."/>
            <person name="Liu J."/>
            <person name="Flicek P."/>
            <person name="Searle S."/>
            <person name="Wang J."/>
            <person name="Kuratani S."/>
            <person name="Yin Y."/>
            <person name="Aken B."/>
            <person name="Zhang G."/>
            <person name="Irie N."/>
        </authorList>
    </citation>
    <scope>NUCLEOTIDE SEQUENCE [LARGE SCALE GENOMIC DNA]</scope>
    <source>
        <strain evidence="17">Daiwa-1</strain>
    </source>
</reference>
<keyword evidence="12 13" id="KW-0807">Transducer</keyword>
<dbReference type="PROSITE" id="PS50262">
    <property type="entry name" value="G_PROTEIN_RECEP_F1_2"/>
    <property type="match status" value="1"/>
</dbReference>
<evidence type="ECO:0000256" key="11">
    <source>
        <dbReference type="ARBA" id="ARBA00023180"/>
    </source>
</evidence>
<dbReference type="EMBL" id="AGCU01150226">
    <property type="status" value="NOT_ANNOTATED_CDS"/>
    <property type="molecule type" value="Genomic_DNA"/>
</dbReference>
<dbReference type="GeneTree" id="ENSGT01150000286948"/>
<evidence type="ECO:0000256" key="13">
    <source>
        <dbReference type="RuleBase" id="RU000688"/>
    </source>
</evidence>
<evidence type="ECO:0000256" key="10">
    <source>
        <dbReference type="ARBA" id="ARBA00023170"/>
    </source>
</evidence>
<reference evidence="16" key="3">
    <citation type="submission" date="2025-08" db="UniProtKB">
        <authorList>
            <consortium name="Ensembl"/>
        </authorList>
    </citation>
    <scope>IDENTIFICATION</scope>
</reference>
<evidence type="ECO:0000313" key="17">
    <source>
        <dbReference type="Proteomes" id="UP000007267"/>
    </source>
</evidence>
<dbReference type="InterPro" id="IPR000276">
    <property type="entry name" value="GPCR_Rhodpsn"/>
</dbReference>
<evidence type="ECO:0000256" key="5">
    <source>
        <dbReference type="ARBA" id="ARBA00022692"/>
    </source>
</evidence>
<dbReference type="SUPFAM" id="SSF81321">
    <property type="entry name" value="Family A G protein-coupled receptor-like"/>
    <property type="match status" value="1"/>
</dbReference>
<keyword evidence="9 14" id="KW-0472">Membrane</keyword>
<evidence type="ECO:0000256" key="7">
    <source>
        <dbReference type="ARBA" id="ARBA00022989"/>
    </source>
</evidence>
<dbReference type="PROSITE" id="PS00237">
    <property type="entry name" value="G_PROTEIN_RECEP_F1_1"/>
    <property type="match status" value="1"/>
</dbReference>
<evidence type="ECO:0000256" key="4">
    <source>
        <dbReference type="ARBA" id="ARBA00022606"/>
    </source>
</evidence>
<dbReference type="FunFam" id="1.10.1220.70:FF:000001">
    <property type="entry name" value="Olfactory receptor"/>
    <property type="match status" value="1"/>
</dbReference>
<evidence type="ECO:0000256" key="14">
    <source>
        <dbReference type="RuleBase" id="RU363047"/>
    </source>
</evidence>
<dbReference type="FunFam" id="1.20.1070.10:FF:000010">
    <property type="entry name" value="Olfactory receptor"/>
    <property type="match status" value="1"/>
</dbReference>
<dbReference type="GO" id="GO:0005886">
    <property type="term" value="C:plasma membrane"/>
    <property type="evidence" value="ECO:0007669"/>
    <property type="project" value="UniProtKB-SubCell"/>
</dbReference>
<feature type="transmembrane region" description="Helical" evidence="14">
    <location>
        <begin position="98"/>
        <end position="117"/>
    </location>
</feature>
<name>K7EZG9_PELSI</name>
<protein>
    <recommendedName>
        <fullName evidence="14">Olfactory receptor</fullName>
    </recommendedName>
</protein>
<dbReference type="InterPro" id="IPR017452">
    <property type="entry name" value="GPCR_Rhodpsn_7TM"/>
</dbReference>
<keyword evidence="11" id="KW-0325">Glycoprotein</keyword>
<dbReference type="GO" id="GO:0004984">
    <property type="term" value="F:olfactory receptor activity"/>
    <property type="evidence" value="ECO:0007669"/>
    <property type="project" value="InterPro"/>
</dbReference>
<dbReference type="Ensembl" id="ENSPSIT00000001181.1">
    <property type="protein sequence ID" value="ENSPSIP00000001179.1"/>
    <property type="gene ID" value="ENSPSIG00000001179.1"/>
</dbReference>
<keyword evidence="10 13" id="KW-0675">Receptor</keyword>
<dbReference type="CDD" id="cd15911">
    <property type="entry name" value="7tmA_OR11A-like"/>
    <property type="match status" value="1"/>
</dbReference>
<feature type="transmembrane region" description="Helical" evidence="14">
    <location>
        <begin position="137"/>
        <end position="161"/>
    </location>
</feature>
<dbReference type="PANTHER" id="PTHR26452">
    <property type="entry name" value="OLFACTORY RECEPTOR"/>
    <property type="match status" value="1"/>
</dbReference>
<evidence type="ECO:0000256" key="6">
    <source>
        <dbReference type="ARBA" id="ARBA00022725"/>
    </source>
</evidence>
<feature type="domain" description="G-protein coupled receptors family 1 profile" evidence="15">
    <location>
        <begin position="38"/>
        <end position="286"/>
    </location>
</feature>
<proteinExistence type="inferred from homology"/>
<evidence type="ECO:0000256" key="3">
    <source>
        <dbReference type="ARBA" id="ARBA00022475"/>
    </source>
</evidence>
<keyword evidence="6 14" id="KW-0552">Olfaction</keyword>
<keyword evidence="3 14" id="KW-1003">Cell membrane</keyword>
<keyword evidence="7 14" id="KW-1133">Transmembrane helix</keyword>
<keyword evidence="5 13" id="KW-0812">Transmembrane</keyword>
<keyword evidence="17" id="KW-1185">Reference proteome</keyword>
<dbReference type="InterPro" id="IPR000725">
    <property type="entry name" value="Olfact_rcpt"/>
</dbReference>
<keyword evidence="4 14" id="KW-0716">Sensory transduction</keyword>
<keyword evidence="8 13" id="KW-0297">G-protein coupled receptor</keyword>
<evidence type="ECO:0000256" key="8">
    <source>
        <dbReference type="ARBA" id="ARBA00023040"/>
    </source>
</evidence>
<dbReference type="Gene3D" id="1.20.1070.10">
    <property type="entry name" value="Rhodopsin 7-helix transmembrane proteins"/>
    <property type="match status" value="1"/>
</dbReference>
<evidence type="ECO:0000256" key="9">
    <source>
        <dbReference type="ARBA" id="ARBA00023136"/>
    </source>
</evidence>
<evidence type="ECO:0000256" key="12">
    <source>
        <dbReference type="ARBA" id="ARBA00023224"/>
    </source>
</evidence>
<evidence type="ECO:0000259" key="15">
    <source>
        <dbReference type="PROSITE" id="PS50262"/>
    </source>
</evidence>
<dbReference type="HOGENOM" id="CLU_012526_1_0_1"/>
<dbReference type="GO" id="GO:0004930">
    <property type="term" value="F:G protein-coupled receptor activity"/>
    <property type="evidence" value="ECO:0007669"/>
    <property type="project" value="UniProtKB-KW"/>
</dbReference>
<accession>K7EZG9</accession>
<dbReference type="InterPro" id="IPR050516">
    <property type="entry name" value="Olfactory_GPCR"/>
</dbReference>
<feature type="transmembrane region" description="Helical" evidence="14">
    <location>
        <begin position="194"/>
        <end position="221"/>
    </location>
</feature>
<evidence type="ECO:0000313" key="16">
    <source>
        <dbReference type="Ensembl" id="ENSPSIP00000001179.1"/>
    </source>
</evidence>
<comment type="similarity">
    <text evidence="2 13">Belongs to the G-protein coupled receptor 1 family.</text>
</comment>
<evidence type="ECO:0000256" key="2">
    <source>
        <dbReference type="ARBA" id="ARBA00010663"/>
    </source>
</evidence>
<feature type="transmembrane region" description="Helical" evidence="14">
    <location>
        <begin position="59"/>
        <end position="78"/>
    </location>
</feature>
<dbReference type="Proteomes" id="UP000007267">
    <property type="component" value="Unassembled WGS sequence"/>
</dbReference>
<comment type="subcellular location">
    <subcellularLocation>
        <location evidence="1 14">Cell membrane</location>
        <topology evidence="1 14">Multi-pass membrane protein</topology>
    </subcellularLocation>
</comment>
<dbReference type="OMA" id="TVIMEFI"/>
<organism evidence="16 17">
    <name type="scientific">Pelodiscus sinensis</name>
    <name type="common">Chinese softshell turtle</name>
    <name type="synonym">Trionyx sinensis</name>
    <dbReference type="NCBI Taxonomy" id="13735"/>
    <lineage>
        <taxon>Eukaryota</taxon>
        <taxon>Metazoa</taxon>
        <taxon>Chordata</taxon>
        <taxon>Craniata</taxon>
        <taxon>Vertebrata</taxon>
        <taxon>Euteleostomi</taxon>
        <taxon>Archelosauria</taxon>
        <taxon>Testudinata</taxon>
        <taxon>Testudines</taxon>
        <taxon>Cryptodira</taxon>
        <taxon>Trionychia</taxon>
        <taxon>Trionychidae</taxon>
        <taxon>Pelodiscus</taxon>
    </lineage>
</organism>
<feature type="transmembrane region" description="Helical" evidence="14">
    <location>
        <begin position="233"/>
        <end position="257"/>
    </location>
</feature>
<dbReference type="Pfam" id="PF13853">
    <property type="entry name" value="7tm_4"/>
    <property type="match status" value="1"/>
</dbReference>
<evidence type="ECO:0000256" key="1">
    <source>
        <dbReference type="ARBA" id="ARBA00004651"/>
    </source>
</evidence>
<dbReference type="PRINTS" id="PR00245">
    <property type="entry name" value="OLFACTORYR"/>
</dbReference>
<dbReference type="AlphaFoldDB" id="K7EZG9"/>
<sequence>RNQTVIMEFILLGFGNSPDLQPLLFLVFLVIYLGTVAGNLLIIALVVADRHLHTPMYFFLGNLSCVETCYSSVILPRLLASLLTGDRTISVQGCLVQLYFFGIMATAENLMLFVMSYDRFLAICHPLRYAALMNGRVCGQLVAAAWGIAVLLCTIVDSSFFQLTFCHSEEIDHFFCDLSPVIKLSCSDTRMLQAMAFAVASITLGACLLIVGSYVCILSTILQIPSTAGRQKAFSTCSSHLIMVAVFYGTLIAVYVFPTASTSKVLSKISSVCYTVLTPLINPVIYSLRNKEISESLRKALQKLACFRN</sequence>
<feature type="transmembrane region" description="Helical" evidence="14">
    <location>
        <begin position="269"/>
        <end position="288"/>
    </location>
</feature>